<dbReference type="InterPro" id="IPR000866">
    <property type="entry name" value="AhpC/TSA"/>
</dbReference>
<evidence type="ECO:0000313" key="3">
    <source>
        <dbReference type="Proteomes" id="UP001165384"/>
    </source>
</evidence>
<gene>
    <name evidence="2" type="ORF">LZ012_19560</name>
</gene>
<evidence type="ECO:0000259" key="1">
    <source>
        <dbReference type="Pfam" id="PF00578"/>
    </source>
</evidence>
<dbReference type="SUPFAM" id="SSF52833">
    <property type="entry name" value="Thioredoxin-like"/>
    <property type="match status" value="1"/>
</dbReference>
<name>A0ABS9K7P7_9RHOO</name>
<accession>A0ABS9K7P7</accession>
<dbReference type="Proteomes" id="UP001165384">
    <property type="component" value="Unassembled WGS sequence"/>
</dbReference>
<proteinExistence type="predicted"/>
<dbReference type="Pfam" id="PF00578">
    <property type="entry name" value="AhpC-TSA"/>
    <property type="match status" value="1"/>
</dbReference>
<reference evidence="2" key="1">
    <citation type="submission" date="2022-01" db="EMBL/GenBank/DDBJ databases">
        <authorList>
            <person name="Jo J.-H."/>
            <person name="Im W.-T."/>
        </authorList>
    </citation>
    <scope>NUCLEOTIDE SEQUENCE</scope>
    <source>
        <strain evidence="2">XY25</strain>
    </source>
</reference>
<keyword evidence="3" id="KW-1185">Reference proteome</keyword>
<comment type="caution">
    <text evidence="2">The sequence shown here is derived from an EMBL/GenBank/DDBJ whole genome shotgun (WGS) entry which is preliminary data.</text>
</comment>
<dbReference type="Gene3D" id="3.40.30.10">
    <property type="entry name" value="Glutaredoxin"/>
    <property type="match status" value="1"/>
</dbReference>
<dbReference type="InterPro" id="IPR050553">
    <property type="entry name" value="Thioredoxin_ResA/DsbE_sf"/>
</dbReference>
<dbReference type="InterPro" id="IPR036249">
    <property type="entry name" value="Thioredoxin-like_sf"/>
</dbReference>
<evidence type="ECO:0000313" key="2">
    <source>
        <dbReference type="EMBL" id="MCG2579193.1"/>
    </source>
</evidence>
<sequence>MFPEIEASDWINTDTPPSLASLRGKVVVVAVFQMLCPGCAGSSLPQARNVHSMFSREDLIVIGLHSVFEHHQVMTPDALQVFVKEYRLHFPIAIDRPVPGSSVPATMRQWRLEGTPTLMVFARDGELALQHFGHLDDLRLGAVLGELIASRPAPDG</sequence>
<dbReference type="PANTHER" id="PTHR42852:SF13">
    <property type="entry name" value="PROTEIN DIPZ"/>
    <property type="match status" value="1"/>
</dbReference>
<organism evidence="2 3">
    <name type="scientific">Dechloromonas hankyongensis</name>
    <dbReference type="NCBI Taxonomy" id="2908002"/>
    <lineage>
        <taxon>Bacteria</taxon>
        <taxon>Pseudomonadati</taxon>
        <taxon>Pseudomonadota</taxon>
        <taxon>Betaproteobacteria</taxon>
        <taxon>Rhodocyclales</taxon>
        <taxon>Azonexaceae</taxon>
        <taxon>Dechloromonas</taxon>
    </lineage>
</organism>
<dbReference type="RefSeq" id="WP_275712659.1">
    <property type="nucleotide sequence ID" value="NZ_JAKLTN010000010.1"/>
</dbReference>
<dbReference type="EMBL" id="JAKLTN010000010">
    <property type="protein sequence ID" value="MCG2579193.1"/>
    <property type="molecule type" value="Genomic_DNA"/>
</dbReference>
<protein>
    <submittedName>
        <fullName evidence="2">Redoxin domain-containing protein</fullName>
    </submittedName>
</protein>
<dbReference type="PANTHER" id="PTHR42852">
    <property type="entry name" value="THIOL:DISULFIDE INTERCHANGE PROTEIN DSBE"/>
    <property type="match status" value="1"/>
</dbReference>
<feature type="domain" description="Alkyl hydroperoxide reductase subunit C/ Thiol specific antioxidant" evidence="1">
    <location>
        <begin position="3"/>
        <end position="126"/>
    </location>
</feature>